<dbReference type="PANTHER" id="PTHR30537">
    <property type="entry name" value="HTH-TYPE TRANSCRIPTIONAL REGULATOR"/>
    <property type="match status" value="1"/>
</dbReference>
<dbReference type="GO" id="GO:0006351">
    <property type="term" value="P:DNA-templated transcription"/>
    <property type="evidence" value="ECO:0007669"/>
    <property type="project" value="TreeGrafter"/>
</dbReference>
<evidence type="ECO:0000313" key="6">
    <source>
        <dbReference type="EMBL" id="VAW15022.1"/>
    </source>
</evidence>
<sequence length="302" mass="33738">MHNRMDWRSVKFDWNRARAFLVTAEEGSLSAAARALGMAQPTLGRQVDALEQELGIVLFERVGRGLTLTPSGLELLDHVRSMGEAAGRVSLTAFGQSQSIRGTICIAVSEIYAAILLPRIIAKLRAEEPEIEVEIVASSNPSDLRRREADIAIRNFRPTEPDLIAKKIKEVPARLYATPQYLTKIGNPAVPFDLRHADFINIDRNGNLRKGLGAMGLDLTEKNFPILIEDYNVMWEFVKHGLGIGILDGTIGDAEPRVVRVLPDLEPLMFPVWLVSHRELNTSRRIRRVFDLLATELADQTQ</sequence>
<dbReference type="GO" id="GO:0043565">
    <property type="term" value="F:sequence-specific DNA binding"/>
    <property type="evidence" value="ECO:0007669"/>
    <property type="project" value="TreeGrafter"/>
</dbReference>
<dbReference type="Gene3D" id="1.10.10.10">
    <property type="entry name" value="Winged helix-like DNA-binding domain superfamily/Winged helix DNA-binding domain"/>
    <property type="match status" value="1"/>
</dbReference>
<dbReference type="InterPro" id="IPR000847">
    <property type="entry name" value="LysR_HTH_N"/>
</dbReference>
<evidence type="ECO:0000256" key="1">
    <source>
        <dbReference type="ARBA" id="ARBA00009437"/>
    </source>
</evidence>
<keyword evidence="2" id="KW-0805">Transcription regulation</keyword>
<dbReference type="PANTHER" id="PTHR30537:SF3">
    <property type="entry name" value="TRANSCRIPTIONAL REGULATORY PROTEIN"/>
    <property type="match status" value="1"/>
</dbReference>
<dbReference type="GO" id="GO:0003700">
    <property type="term" value="F:DNA-binding transcription factor activity"/>
    <property type="evidence" value="ECO:0007669"/>
    <property type="project" value="InterPro"/>
</dbReference>
<dbReference type="Gene3D" id="3.40.190.290">
    <property type="match status" value="1"/>
</dbReference>
<dbReference type="InterPro" id="IPR005119">
    <property type="entry name" value="LysR_subst-bd"/>
</dbReference>
<evidence type="ECO:0000256" key="3">
    <source>
        <dbReference type="ARBA" id="ARBA00023125"/>
    </source>
</evidence>
<dbReference type="AlphaFoldDB" id="A0A3B0TKN3"/>
<name>A0A3B0TKN3_9ZZZZ</name>
<keyword evidence="3" id="KW-0238">DNA-binding</keyword>
<dbReference type="SUPFAM" id="SSF46785">
    <property type="entry name" value="Winged helix' DNA-binding domain"/>
    <property type="match status" value="1"/>
</dbReference>
<dbReference type="InterPro" id="IPR036388">
    <property type="entry name" value="WH-like_DNA-bd_sf"/>
</dbReference>
<accession>A0A3B0TKN3</accession>
<gene>
    <name evidence="6" type="ORF">MNBD_ALPHA11-1142</name>
</gene>
<feature type="domain" description="HTH lysR-type" evidence="5">
    <location>
        <begin position="12"/>
        <end position="69"/>
    </location>
</feature>
<dbReference type="SUPFAM" id="SSF53850">
    <property type="entry name" value="Periplasmic binding protein-like II"/>
    <property type="match status" value="1"/>
</dbReference>
<dbReference type="InterPro" id="IPR036390">
    <property type="entry name" value="WH_DNA-bd_sf"/>
</dbReference>
<evidence type="ECO:0000256" key="2">
    <source>
        <dbReference type="ARBA" id="ARBA00023015"/>
    </source>
</evidence>
<proteinExistence type="inferred from homology"/>
<evidence type="ECO:0000256" key="4">
    <source>
        <dbReference type="ARBA" id="ARBA00023163"/>
    </source>
</evidence>
<dbReference type="PRINTS" id="PR00039">
    <property type="entry name" value="HTHLYSR"/>
</dbReference>
<evidence type="ECO:0000259" key="5">
    <source>
        <dbReference type="PROSITE" id="PS50931"/>
    </source>
</evidence>
<organism evidence="6">
    <name type="scientific">hydrothermal vent metagenome</name>
    <dbReference type="NCBI Taxonomy" id="652676"/>
    <lineage>
        <taxon>unclassified sequences</taxon>
        <taxon>metagenomes</taxon>
        <taxon>ecological metagenomes</taxon>
    </lineage>
</organism>
<dbReference type="InterPro" id="IPR058163">
    <property type="entry name" value="LysR-type_TF_proteobact-type"/>
</dbReference>
<dbReference type="Pfam" id="PF00126">
    <property type="entry name" value="HTH_1"/>
    <property type="match status" value="1"/>
</dbReference>
<dbReference type="FunFam" id="1.10.10.10:FF:000001">
    <property type="entry name" value="LysR family transcriptional regulator"/>
    <property type="match status" value="1"/>
</dbReference>
<comment type="similarity">
    <text evidence="1">Belongs to the LysR transcriptional regulatory family.</text>
</comment>
<protein>
    <submittedName>
        <fullName evidence="6">Transcriptional regulator, LysR family</fullName>
    </submittedName>
</protein>
<dbReference type="EMBL" id="UOEQ01000059">
    <property type="protein sequence ID" value="VAW15022.1"/>
    <property type="molecule type" value="Genomic_DNA"/>
</dbReference>
<dbReference type="PROSITE" id="PS50931">
    <property type="entry name" value="HTH_LYSR"/>
    <property type="match status" value="1"/>
</dbReference>
<dbReference type="Pfam" id="PF03466">
    <property type="entry name" value="LysR_substrate"/>
    <property type="match status" value="1"/>
</dbReference>
<keyword evidence="4" id="KW-0804">Transcription</keyword>
<reference evidence="6" key="1">
    <citation type="submission" date="2018-06" db="EMBL/GenBank/DDBJ databases">
        <authorList>
            <person name="Zhirakovskaya E."/>
        </authorList>
    </citation>
    <scope>NUCLEOTIDE SEQUENCE</scope>
</reference>